<gene>
    <name evidence="2" type="ORF">EV138_1592</name>
</gene>
<dbReference type="EMBL" id="SOCE01000001">
    <property type="protein sequence ID" value="TDU88053.1"/>
    <property type="molecule type" value="Genomic_DNA"/>
</dbReference>
<dbReference type="Pfam" id="PF07336">
    <property type="entry name" value="ABATE"/>
    <property type="match status" value="1"/>
</dbReference>
<organism evidence="2 3">
    <name type="scientific">Kribbella voronezhensis</name>
    <dbReference type="NCBI Taxonomy" id="2512212"/>
    <lineage>
        <taxon>Bacteria</taxon>
        <taxon>Bacillati</taxon>
        <taxon>Actinomycetota</taxon>
        <taxon>Actinomycetes</taxon>
        <taxon>Propionibacteriales</taxon>
        <taxon>Kribbellaceae</taxon>
        <taxon>Kribbella</taxon>
    </lineage>
</organism>
<dbReference type="PANTHER" id="PTHR35525:SF3">
    <property type="entry name" value="BLL6575 PROTEIN"/>
    <property type="match status" value="1"/>
</dbReference>
<dbReference type="AlphaFoldDB" id="A0A4V3FJX4"/>
<dbReference type="Gene3D" id="1.10.3300.10">
    <property type="entry name" value="Jann2411-like domain"/>
    <property type="match status" value="1"/>
</dbReference>
<keyword evidence="3" id="KW-1185">Reference proteome</keyword>
<dbReference type="PANTHER" id="PTHR35525">
    <property type="entry name" value="BLL6575 PROTEIN"/>
    <property type="match status" value="1"/>
</dbReference>
<reference evidence="2 3" key="1">
    <citation type="submission" date="2019-03" db="EMBL/GenBank/DDBJ databases">
        <title>Genomic Encyclopedia of Type Strains, Phase III (KMG-III): the genomes of soil and plant-associated and newly described type strains.</title>
        <authorList>
            <person name="Whitman W."/>
        </authorList>
    </citation>
    <scope>NUCLEOTIDE SEQUENCE [LARGE SCALE GENOMIC DNA]</scope>
    <source>
        <strain evidence="2 3">VKM Ac-2575</strain>
    </source>
</reference>
<evidence type="ECO:0000313" key="3">
    <source>
        <dbReference type="Proteomes" id="UP000295151"/>
    </source>
</evidence>
<dbReference type="SUPFAM" id="SSF160904">
    <property type="entry name" value="Jann2411-like"/>
    <property type="match status" value="1"/>
</dbReference>
<proteinExistence type="predicted"/>
<evidence type="ECO:0000313" key="2">
    <source>
        <dbReference type="EMBL" id="TDU88053.1"/>
    </source>
</evidence>
<feature type="domain" description="Zinc finger CGNR" evidence="1">
    <location>
        <begin position="146"/>
        <end position="181"/>
    </location>
</feature>
<accession>A0A4V3FJX4</accession>
<dbReference type="RefSeq" id="WP_133977738.1">
    <property type="nucleotide sequence ID" value="NZ_SOCE01000001.1"/>
</dbReference>
<dbReference type="Proteomes" id="UP000295151">
    <property type="component" value="Unassembled WGS sequence"/>
</dbReference>
<dbReference type="Pfam" id="PF11706">
    <property type="entry name" value="zf-CGNR"/>
    <property type="match status" value="1"/>
</dbReference>
<dbReference type="InterPro" id="IPR010852">
    <property type="entry name" value="ABATE"/>
</dbReference>
<dbReference type="OrthoDB" id="3211108at2"/>
<name>A0A4V3FJX4_9ACTN</name>
<protein>
    <submittedName>
        <fullName evidence="2">Putative RNA-binding Zn ribbon-like protein</fullName>
    </submittedName>
</protein>
<comment type="caution">
    <text evidence="2">The sequence shown here is derived from an EMBL/GenBank/DDBJ whole genome shotgun (WGS) entry which is preliminary data.</text>
</comment>
<dbReference type="InterPro" id="IPR021005">
    <property type="entry name" value="Znf_CGNR"/>
</dbReference>
<dbReference type="InterPro" id="IPR023286">
    <property type="entry name" value="ABATE_dom_sf"/>
</dbReference>
<evidence type="ECO:0000259" key="1">
    <source>
        <dbReference type="Pfam" id="PF11706"/>
    </source>
</evidence>
<sequence length="186" mass="20114">MGIELTWEWLEGYPSLDFANTVIRRGWTEHELVTSADDLESWLDAAALPGPRPTSVDEDDLRAFLHLRDAALRLLRAAAGHGTWHESDVRTLNETLLGSPEVMVLGEEPGSLVSRAVGSPAPFTLLLARLAAAVRDVLAGPRADLALCDAPGCGQLFFQRRTNQAWCGPACGNRARVARHHSAGQG</sequence>